<dbReference type="KEGG" id="acan:ACA1_158040"/>
<accession>L8HA41</accession>
<dbReference type="EMBL" id="KB007890">
    <property type="protein sequence ID" value="ELR22060.1"/>
    <property type="molecule type" value="Genomic_DNA"/>
</dbReference>
<organism evidence="9 10">
    <name type="scientific">Acanthamoeba castellanii (strain ATCC 30010 / Neff)</name>
    <dbReference type="NCBI Taxonomy" id="1257118"/>
    <lineage>
        <taxon>Eukaryota</taxon>
        <taxon>Amoebozoa</taxon>
        <taxon>Discosea</taxon>
        <taxon>Longamoebia</taxon>
        <taxon>Centramoebida</taxon>
        <taxon>Acanthamoebidae</taxon>
        <taxon>Acanthamoeba</taxon>
    </lineage>
</organism>
<comment type="subcellular location">
    <subcellularLocation>
        <location evidence="1">Mitochondrion inner membrane</location>
    </subcellularLocation>
</comment>
<evidence type="ECO:0000256" key="6">
    <source>
        <dbReference type="ARBA" id="ARBA00023136"/>
    </source>
</evidence>
<evidence type="ECO:0000256" key="3">
    <source>
        <dbReference type="ARBA" id="ARBA00022792"/>
    </source>
</evidence>
<dbReference type="PANTHER" id="PTHR10721">
    <property type="entry name" value="MITOCHONDRIAL IMPORT INNER MEMBRANE TRANSLOCASE SUBUNIT TIM44"/>
    <property type="match status" value="1"/>
</dbReference>
<evidence type="ECO:0000256" key="2">
    <source>
        <dbReference type="ARBA" id="ARBA00009597"/>
    </source>
</evidence>
<feature type="coiled-coil region" evidence="7">
    <location>
        <begin position="78"/>
        <end position="131"/>
    </location>
</feature>
<dbReference type="Pfam" id="PF04280">
    <property type="entry name" value="Tim44"/>
    <property type="match status" value="1"/>
</dbReference>
<dbReference type="InterPro" id="IPR007379">
    <property type="entry name" value="Tim44-like_dom"/>
</dbReference>
<comment type="similarity">
    <text evidence="2">Belongs to the Tim44 family.</text>
</comment>
<feature type="domain" description="Tim44-like" evidence="8">
    <location>
        <begin position="307"/>
        <end position="452"/>
    </location>
</feature>
<dbReference type="InterPro" id="IPR032710">
    <property type="entry name" value="NTF2-like_dom_sf"/>
</dbReference>
<dbReference type="OrthoDB" id="10265990at2759"/>
<gene>
    <name evidence="9" type="ORF">ACA1_158040</name>
</gene>
<keyword evidence="4" id="KW-0809">Transit peptide</keyword>
<evidence type="ECO:0000256" key="5">
    <source>
        <dbReference type="ARBA" id="ARBA00023128"/>
    </source>
</evidence>
<proteinExistence type="inferred from homology"/>
<evidence type="ECO:0000259" key="8">
    <source>
        <dbReference type="SMART" id="SM00978"/>
    </source>
</evidence>
<evidence type="ECO:0000313" key="9">
    <source>
        <dbReference type="EMBL" id="ELR22060.1"/>
    </source>
</evidence>
<dbReference type="SUPFAM" id="SSF54427">
    <property type="entry name" value="NTF2-like"/>
    <property type="match status" value="1"/>
</dbReference>
<dbReference type="STRING" id="1257118.L8HA41"/>
<sequence length="459" mass="50689">MRAARAALGPSRSCYALGPYRGGALLLRPSYSNGIYGSAHVFTTRSEQGCRTRVSWAAVPTREERRTMSFWSEFVKSFKEQAENSKELNESMAELKKLQESESLKKTKESVEKLKDKSAEGLAQLKNLGEKAAATGGRVTARVSDSVTSTLGDITQRVGMDEKLEKTKEGFEKVADSLNKARENIEKVGENIKTSAEESELVKKVKEKVPFGLLDGSDAAAGEGSGGEGAVAGARSQLVVKTQEVQTAIEKRLQDARDRLRATGAFKKALALREKIVESDNPLIQRVLDLGDGITRTTSKLFSENDHAKTIKLIHELDPTFSPEKFKQKMASSFVPTLRSALLRGDPAPISALMSKRLAEHELEAYKEWDAHGYRSHSKLLNLDTVEILNAHTRDDGRPTLLIHFVSQENHCIRDSSGAVVEGAPDNIQDVEQTWAMQINSQGEWEVIEYMVVASRPSW</sequence>
<reference evidence="9 10" key="1">
    <citation type="journal article" date="2013" name="Genome Biol.">
        <title>Genome of Acanthamoeba castellanii highlights extensive lateral gene transfer and early evolution of tyrosine kinase signaling.</title>
        <authorList>
            <person name="Clarke M."/>
            <person name="Lohan A.J."/>
            <person name="Liu B."/>
            <person name="Lagkouvardos I."/>
            <person name="Roy S."/>
            <person name="Zafar N."/>
            <person name="Bertelli C."/>
            <person name="Schilde C."/>
            <person name="Kianianmomeni A."/>
            <person name="Burglin T.R."/>
            <person name="Frech C."/>
            <person name="Turcotte B."/>
            <person name="Kopec K.O."/>
            <person name="Synnott J.M."/>
            <person name="Choo C."/>
            <person name="Paponov I."/>
            <person name="Finkler A."/>
            <person name="Soon Heng Tan C."/>
            <person name="Hutchins A.P."/>
            <person name="Weinmeier T."/>
            <person name="Rattei T."/>
            <person name="Chu J.S."/>
            <person name="Gimenez G."/>
            <person name="Irimia M."/>
            <person name="Rigden D.J."/>
            <person name="Fitzpatrick D.A."/>
            <person name="Lorenzo-Morales J."/>
            <person name="Bateman A."/>
            <person name="Chiu C.H."/>
            <person name="Tang P."/>
            <person name="Hegemann P."/>
            <person name="Fromm H."/>
            <person name="Raoult D."/>
            <person name="Greub G."/>
            <person name="Miranda-Saavedra D."/>
            <person name="Chen N."/>
            <person name="Nash P."/>
            <person name="Ginger M.L."/>
            <person name="Horn M."/>
            <person name="Schaap P."/>
            <person name="Caler L."/>
            <person name="Loftus B."/>
        </authorList>
    </citation>
    <scope>NUCLEOTIDE SEQUENCE [LARGE SCALE GENOMIC DNA]</scope>
    <source>
        <strain evidence="9 10">Neff</strain>
    </source>
</reference>
<dbReference type="PANTHER" id="PTHR10721:SF1">
    <property type="entry name" value="MITOCHONDRIAL IMPORT INNER MEMBRANE TRANSLOCASE SUBUNIT TIM44"/>
    <property type="match status" value="1"/>
</dbReference>
<dbReference type="VEuPathDB" id="AmoebaDB:ACA1_158040"/>
<evidence type="ECO:0000256" key="1">
    <source>
        <dbReference type="ARBA" id="ARBA00004273"/>
    </source>
</evidence>
<evidence type="ECO:0000313" key="10">
    <source>
        <dbReference type="Proteomes" id="UP000011083"/>
    </source>
</evidence>
<dbReference type="Proteomes" id="UP000011083">
    <property type="component" value="Unassembled WGS sequence"/>
</dbReference>
<keyword evidence="3" id="KW-0999">Mitochondrion inner membrane</keyword>
<dbReference type="Gene3D" id="3.10.450.240">
    <property type="match status" value="1"/>
</dbReference>
<dbReference type="GO" id="GO:0030150">
    <property type="term" value="P:protein import into mitochondrial matrix"/>
    <property type="evidence" value="ECO:0007669"/>
    <property type="project" value="TreeGrafter"/>
</dbReference>
<dbReference type="RefSeq" id="XP_004348518.1">
    <property type="nucleotide sequence ID" value="XM_004348468.1"/>
</dbReference>
<dbReference type="OMA" id="NFQMEPF"/>
<keyword evidence="10" id="KW-1185">Reference proteome</keyword>
<dbReference type="GeneID" id="14922982"/>
<protein>
    <submittedName>
        <fullName evidence="9">Tim44 family domain containing protein</fullName>
    </submittedName>
</protein>
<dbReference type="SMART" id="SM00978">
    <property type="entry name" value="Tim44"/>
    <property type="match status" value="1"/>
</dbReference>
<name>L8HA41_ACACF</name>
<keyword evidence="5" id="KW-0496">Mitochondrion</keyword>
<dbReference type="InterPro" id="IPR039544">
    <property type="entry name" value="Tim44-like"/>
</dbReference>
<keyword evidence="6" id="KW-0472">Membrane</keyword>
<evidence type="ECO:0000256" key="7">
    <source>
        <dbReference type="SAM" id="Coils"/>
    </source>
</evidence>
<dbReference type="GO" id="GO:0051087">
    <property type="term" value="F:protein-folding chaperone binding"/>
    <property type="evidence" value="ECO:0007669"/>
    <property type="project" value="TreeGrafter"/>
</dbReference>
<dbReference type="AlphaFoldDB" id="L8HA41"/>
<dbReference type="GO" id="GO:0005743">
    <property type="term" value="C:mitochondrial inner membrane"/>
    <property type="evidence" value="ECO:0007669"/>
    <property type="project" value="UniProtKB-SubCell"/>
</dbReference>
<evidence type="ECO:0000256" key="4">
    <source>
        <dbReference type="ARBA" id="ARBA00022946"/>
    </source>
</evidence>
<keyword evidence="7" id="KW-0175">Coiled coil</keyword>